<dbReference type="GO" id="GO:0006508">
    <property type="term" value="P:proteolysis"/>
    <property type="evidence" value="ECO:0007669"/>
    <property type="project" value="InterPro"/>
</dbReference>
<gene>
    <name evidence="2" type="ORF">GJV76_14205</name>
</gene>
<evidence type="ECO:0000313" key="3">
    <source>
        <dbReference type="Proteomes" id="UP000438760"/>
    </source>
</evidence>
<evidence type="ECO:0000313" key="2">
    <source>
        <dbReference type="EMBL" id="MTG99263.1"/>
    </source>
</evidence>
<dbReference type="GO" id="GO:0004252">
    <property type="term" value="F:serine-type endopeptidase activity"/>
    <property type="evidence" value="ECO:0007669"/>
    <property type="project" value="InterPro"/>
</dbReference>
<accession>A0A6I3LLN1</accession>
<dbReference type="InterPro" id="IPR000209">
    <property type="entry name" value="Peptidase_S8/S53_dom"/>
</dbReference>
<proteinExistence type="predicted"/>
<dbReference type="SUPFAM" id="SSF52743">
    <property type="entry name" value="Subtilisin-like"/>
    <property type="match status" value="1"/>
</dbReference>
<keyword evidence="3" id="KW-1185">Reference proteome</keyword>
<dbReference type="OrthoDB" id="1100338at2"/>
<dbReference type="InterPro" id="IPR036852">
    <property type="entry name" value="Peptidase_S8/S53_dom_sf"/>
</dbReference>
<dbReference type="Proteomes" id="UP000438760">
    <property type="component" value="Unassembled WGS sequence"/>
</dbReference>
<sequence length="816" mass="92627">MGKSHLKFISRKQLSEIQSFKYNYGFDSEKDEKDLEDKNYNRLATSFKSYLNRLGKDLEQKSKEKDKSLDVPYDIDYVLFTFQNQFVISDYFEYYYSNLGLEGTAFYDFSRKGLFAIVDWDKFQGFLSDVYNFVKYELEENHELEYARYITYISEFKLLRSHDILKFNLDEIGGIVYLSLMDFSLEQNLMQEILDSLIKYLKEEEIIYLYDDLIDRIELKNISAEQVQKIVRNFDIVESVTCSAFTTVKPGEFRTVKRERGFTIANIDEDLPLVGVIDTGISVDTVLAPLIINDRSFKLAGVGDPLIDRAGRQGIGHGTAVAGLVALGKLNHKNNFSGEVLADAKLLSIKISDQGNGYISEVEVLRMLYDVKEKYPAIRLFTLTTCYGISKTTNEGFSNYTYSLDKFAYETDSLIFISTGNNNNCINENTNYDLTYFNHEHTNLSIPSDSLNNVTVGAAADNLQDGAFMGIASGREFPTLYTRKGYNDLSLLYGRQKNNKHYFKPDVIESGGDIGFYDEVTLDWMDEPALILLTARPELGMMKEVGTSFSTPLVTNLAAKIIKKYPALTNESVKALIINGASLDMIKVPSNVEKLKTRIVGNGFVDITKSLFSNENSVTLILEDSIENEKIKIYPLNFPEYLVKDNLGKKNGVLKVTATLCFKFLPIKNNHLSYNPIHMAFSFFKNQKAEDIMTSESKIKSKLAGLSWSQNGRYVSKPIPYSNTQKISFNINIKDLVNEDKTFKLAIHAKLTKQLLGGIPENYPSVFPFSIVLSIEETIKDNTGKLYEEIQLINNVEILQDIILDTSLEADAELDI</sequence>
<organism evidence="2 3">
    <name type="scientific">Myroides albus</name>
    <dbReference type="NCBI Taxonomy" id="2562892"/>
    <lineage>
        <taxon>Bacteria</taxon>
        <taxon>Pseudomonadati</taxon>
        <taxon>Bacteroidota</taxon>
        <taxon>Flavobacteriia</taxon>
        <taxon>Flavobacteriales</taxon>
        <taxon>Flavobacteriaceae</taxon>
        <taxon>Myroides</taxon>
    </lineage>
</organism>
<evidence type="ECO:0000259" key="1">
    <source>
        <dbReference type="Pfam" id="PF00082"/>
    </source>
</evidence>
<dbReference type="Pfam" id="PF00082">
    <property type="entry name" value="Peptidase_S8"/>
    <property type="match status" value="1"/>
</dbReference>
<dbReference type="Gene3D" id="3.40.50.200">
    <property type="entry name" value="Peptidase S8/S53 domain"/>
    <property type="match status" value="1"/>
</dbReference>
<feature type="domain" description="Peptidase S8/S53" evidence="1">
    <location>
        <begin position="273"/>
        <end position="598"/>
    </location>
</feature>
<protein>
    <submittedName>
        <fullName evidence="2">S8 family serine peptidase</fullName>
    </submittedName>
</protein>
<reference evidence="2 3" key="1">
    <citation type="submission" date="2019-11" db="EMBL/GenBank/DDBJ databases">
        <title>Genome of Strain BIT-d1.</title>
        <authorList>
            <person name="Yang Y."/>
        </authorList>
    </citation>
    <scope>NUCLEOTIDE SEQUENCE [LARGE SCALE GENOMIC DNA]</scope>
    <source>
        <strain evidence="2 3">BIT-d1</strain>
    </source>
</reference>
<dbReference type="AlphaFoldDB" id="A0A6I3LLN1"/>
<comment type="caution">
    <text evidence="2">The sequence shown here is derived from an EMBL/GenBank/DDBJ whole genome shotgun (WGS) entry which is preliminary data.</text>
</comment>
<dbReference type="RefSeq" id="WP_155093261.1">
    <property type="nucleotide sequence ID" value="NZ_WMJX01000055.1"/>
</dbReference>
<dbReference type="EMBL" id="WMJX01000055">
    <property type="protein sequence ID" value="MTG99263.1"/>
    <property type="molecule type" value="Genomic_DNA"/>
</dbReference>
<name>A0A6I3LLN1_9FLAO</name>